<name>A0A6H5G6K8_9HEMI</name>
<reference evidence="1 2" key="1">
    <citation type="submission" date="2020-02" db="EMBL/GenBank/DDBJ databases">
        <authorList>
            <person name="Ferguson B K."/>
        </authorList>
    </citation>
    <scope>NUCLEOTIDE SEQUENCE [LARGE SCALE GENOMIC DNA]</scope>
</reference>
<keyword evidence="2" id="KW-1185">Reference proteome</keyword>
<sequence>MFVSARPNTLFNRNSDNAQIKIMPDHDVPTRSFLPFSGNVNKLDWHDLMRTQKFRYESMTIGMTIFTNCSSSST</sequence>
<evidence type="ECO:0000313" key="1">
    <source>
        <dbReference type="EMBL" id="CAA9997494.1"/>
    </source>
</evidence>
<gene>
    <name evidence="1" type="ORF">NTEN_LOCUS3788</name>
</gene>
<protein>
    <submittedName>
        <fullName evidence="1">Uncharacterized protein</fullName>
    </submittedName>
</protein>
<dbReference type="AlphaFoldDB" id="A0A6H5G6K8"/>
<dbReference type="Proteomes" id="UP000479000">
    <property type="component" value="Unassembled WGS sequence"/>
</dbReference>
<organism evidence="1 2">
    <name type="scientific">Nesidiocoris tenuis</name>
    <dbReference type="NCBI Taxonomy" id="355587"/>
    <lineage>
        <taxon>Eukaryota</taxon>
        <taxon>Metazoa</taxon>
        <taxon>Ecdysozoa</taxon>
        <taxon>Arthropoda</taxon>
        <taxon>Hexapoda</taxon>
        <taxon>Insecta</taxon>
        <taxon>Pterygota</taxon>
        <taxon>Neoptera</taxon>
        <taxon>Paraneoptera</taxon>
        <taxon>Hemiptera</taxon>
        <taxon>Heteroptera</taxon>
        <taxon>Panheteroptera</taxon>
        <taxon>Cimicomorpha</taxon>
        <taxon>Miridae</taxon>
        <taxon>Dicyphina</taxon>
        <taxon>Nesidiocoris</taxon>
    </lineage>
</organism>
<dbReference type="EMBL" id="CADCXU010005861">
    <property type="protein sequence ID" value="CAA9997494.1"/>
    <property type="molecule type" value="Genomic_DNA"/>
</dbReference>
<proteinExistence type="predicted"/>
<evidence type="ECO:0000313" key="2">
    <source>
        <dbReference type="Proteomes" id="UP000479000"/>
    </source>
</evidence>
<accession>A0A6H5G6K8</accession>